<dbReference type="PROSITE" id="PS51301">
    <property type="entry name" value="KILA_N"/>
    <property type="match status" value="1"/>
</dbReference>
<evidence type="ECO:0000313" key="3">
    <source>
        <dbReference type="Proteomes" id="UP000315116"/>
    </source>
</evidence>
<organism evidence="2 3">
    <name type="scientific">Shearwaterpox virus</name>
    <dbReference type="NCBI Taxonomy" id="1974596"/>
    <lineage>
        <taxon>Viruses</taxon>
        <taxon>Varidnaviria</taxon>
        <taxon>Bamfordvirae</taxon>
        <taxon>Nucleocytoviricota</taxon>
        <taxon>Pokkesviricetes</taxon>
        <taxon>Chitovirales</taxon>
        <taxon>Poxviridae</taxon>
        <taxon>Chordopoxvirinae</taxon>
        <taxon>Avipoxvirus</taxon>
        <taxon>Avipoxvirus canarypox</taxon>
        <taxon>Canarypox virus</taxon>
    </lineage>
</organism>
<evidence type="ECO:0000259" key="1">
    <source>
        <dbReference type="PROSITE" id="PS51301"/>
    </source>
</evidence>
<sequence length="161" mass="18850">MDFSYLVTSNIDEHFCYIEYNDLQLVMMKENGFINATKLCKTKNKNFNSWLLLDETKDLIYKMQHENVNSYQSNLIGVILEMGTENDEIAGSYVHPNLIPHIASWISTSLAEKIYKIMNYFSPEEYDENYELNELSNDFSLCDLKDYGVSELSMDLQNFNM</sequence>
<dbReference type="InterPro" id="IPR017880">
    <property type="entry name" value="KilA_N"/>
</dbReference>
<dbReference type="Proteomes" id="UP000315116">
    <property type="component" value="Segment"/>
</dbReference>
<reference evidence="2 3" key="1">
    <citation type="journal article" date="2017" name="BMC Genomics">
        <title>Genomic characterization of two novel pathogenic avipoxviruses isolated from pacific shearwaters (Ardenna spp.).</title>
        <authorList>
            <person name="Sarker S."/>
            <person name="Das S."/>
            <person name="Lavers J.L."/>
            <person name="Hutton I."/>
            <person name="Helbig K."/>
            <person name="Imbery J."/>
            <person name="Upton C."/>
            <person name="Raidal S.R."/>
        </authorList>
    </citation>
    <scope>NUCLEOTIDE SEQUENCE [LARGE SCALE GENOMIC DNA]</scope>
    <source>
        <strain evidence="2 3">SWPV-1</strain>
    </source>
</reference>
<proteinExistence type="predicted"/>
<dbReference type="Pfam" id="PF04383">
    <property type="entry name" value="KilA-N"/>
    <property type="match status" value="1"/>
</dbReference>
<evidence type="ECO:0000313" key="2">
    <source>
        <dbReference type="EMBL" id="ARF02771.1"/>
    </source>
</evidence>
<dbReference type="EMBL" id="KX857216">
    <property type="protein sequence ID" value="ARF02771.1"/>
    <property type="molecule type" value="Genomic_DNA"/>
</dbReference>
<name>A0A1V0S816_CNPV</name>
<gene>
    <name evidence="2" type="primary">SWPV1-197</name>
</gene>
<feature type="domain" description="KilA-N" evidence="1">
    <location>
        <begin position="14"/>
        <end position="121"/>
    </location>
</feature>
<accession>A0A1V0S816</accession>
<dbReference type="InterPro" id="IPR018004">
    <property type="entry name" value="KilA/APSES_HTH"/>
</dbReference>
<protein>
    <submittedName>
        <fullName evidence="2">SWPV1-197</fullName>
    </submittedName>
</protein>